<organism evidence="4 5">
    <name type="scientific">Streptomyces sodiiphilus</name>
    <dbReference type="NCBI Taxonomy" id="226217"/>
    <lineage>
        <taxon>Bacteria</taxon>
        <taxon>Bacillati</taxon>
        <taxon>Actinomycetota</taxon>
        <taxon>Actinomycetes</taxon>
        <taxon>Kitasatosporales</taxon>
        <taxon>Streptomycetaceae</taxon>
        <taxon>Streptomyces</taxon>
    </lineage>
</organism>
<keyword evidence="2" id="KW-0732">Signal</keyword>
<evidence type="ECO:0000313" key="5">
    <source>
        <dbReference type="Proteomes" id="UP001501303"/>
    </source>
</evidence>
<dbReference type="InterPro" id="IPR011041">
    <property type="entry name" value="Quinoprot_gluc/sorb_DH_b-prop"/>
</dbReference>
<dbReference type="PROSITE" id="PS51257">
    <property type="entry name" value="PROKAR_LIPOPROTEIN"/>
    <property type="match status" value="1"/>
</dbReference>
<dbReference type="Gene3D" id="2.120.10.30">
    <property type="entry name" value="TolB, C-terminal domain"/>
    <property type="match status" value="1"/>
</dbReference>
<evidence type="ECO:0000256" key="2">
    <source>
        <dbReference type="SAM" id="SignalP"/>
    </source>
</evidence>
<dbReference type="RefSeq" id="WP_344265814.1">
    <property type="nucleotide sequence ID" value="NZ_BAAAMJ010000070.1"/>
</dbReference>
<feature type="region of interest" description="Disordered" evidence="1">
    <location>
        <begin position="28"/>
        <end position="83"/>
    </location>
</feature>
<accession>A0ABN2PTZ8</accession>
<dbReference type="SUPFAM" id="SSF50952">
    <property type="entry name" value="Soluble quinoprotein glucose dehydrogenase"/>
    <property type="match status" value="1"/>
</dbReference>
<dbReference type="InterPro" id="IPR012938">
    <property type="entry name" value="Glc/Sorbosone_DH"/>
</dbReference>
<sequence length="402" mass="41150">MAAGRTRIHRTAAATLLAAVLASCAWGPAADRAGDQPPPPPDQGNGDIPGPGPTGDGGPGDGGTPEPDPTHTVPDPEPPPAEGSVKVEEIVAENLNSPWGLARLPDGDLLVGSRDTGTIHRVDHTTGTLTEVGTVPGVESGGEGGLLGLAVDSGYIYAYYTTASDNGVSRFVYQEARPEGNQLSAADHVLTGIPRGLVNNGGAIGFGPDGMLYIGSGDAGEPNAAQDPESLAGKVLRLEPNGRTPDEGNLASASPVYSLGHRNVVGLAWDTTGRLWAAETGTESSGELNLLDSGGDYGWPTAAFRSIDPVVMWDAAQNSPGGLAYTDGSLWVTALRGEGLWRVPMDGAEPLAEPELFLAEEFGSLRQVVPTNDGGLWVLTGNTGGPGSPGAGDDRLLRLAVH</sequence>
<feature type="compositionally biased region" description="Gly residues" evidence="1">
    <location>
        <begin position="47"/>
        <end position="63"/>
    </location>
</feature>
<proteinExistence type="predicted"/>
<comment type="caution">
    <text evidence="4">The sequence shown here is derived from an EMBL/GenBank/DDBJ whole genome shotgun (WGS) entry which is preliminary data.</text>
</comment>
<evidence type="ECO:0000256" key="1">
    <source>
        <dbReference type="SAM" id="MobiDB-lite"/>
    </source>
</evidence>
<gene>
    <name evidence="4" type="ORF">GCM10009716_44870</name>
</gene>
<feature type="domain" description="Glucose/Sorbosone dehydrogenase" evidence="3">
    <location>
        <begin position="95"/>
        <end position="385"/>
    </location>
</feature>
<dbReference type="Proteomes" id="UP001501303">
    <property type="component" value="Unassembled WGS sequence"/>
</dbReference>
<feature type="signal peptide" evidence="2">
    <location>
        <begin position="1"/>
        <end position="25"/>
    </location>
</feature>
<evidence type="ECO:0000259" key="3">
    <source>
        <dbReference type="Pfam" id="PF07995"/>
    </source>
</evidence>
<dbReference type="Pfam" id="PF07995">
    <property type="entry name" value="GSDH"/>
    <property type="match status" value="1"/>
</dbReference>
<reference evidence="4 5" key="1">
    <citation type="journal article" date="2019" name="Int. J. Syst. Evol. Microbiol.">
        <title>The Global Catalogue of Microorganisms (GCM) 10K type strain sequencing project: providing services to taxonomists for standard genome sequencing and annotation.</title>
        <authorList>
            <consortium name="The Broad Institute Genomics Platform"/>
            <consortium name="The Broad Institute Genome Sequencing Center for Infectious Disease"/>
            <person name="Wu L."/>
            <person name="Ma J."/>
        </authorList>
    </citation>
    <scope>NUCLEOTIDE SEQUENCE [LARGE SCALE GENOMIC DNA]</scope>
    <source>
        <strain evidence="4 5">JCM 13581</strain>
    </source>
</reference>
<dbReference type="InterPro" id="IPR011042">
    <property type="entry name" value="6-blade_b-propeller_TolB-like"/>
</dbReference>
<dbReference type="PANTHER" id="PTHR19328">
    <property type="entry name" value="HEDGEHOG-INTERACTING PROTEIN"/>
    <property type="match status" value="1"/>
</dbReference>
<feature type="chain" id="PRO_5045042395" evidence="2">
    <location>
        <begin position="26"/>
        <end position="402"/>
    </location>
</feature>
<dbReference type="EMBL" id="BAAAMJ010000070">
    <property type="protein sequence ID" value="GAA1932733.1"/>
    <property type="molecule type" value="Genomic_DNA"/>
</dbReference>
<protein>
    <submittedName>
        <fullName evidence="4">PQQ-dependent sugar dehydrogenase</fullName>
    </submittedName>
</protein>
<dbReference type="PANTHER" id="PTHR19328:SF13">
    <property type="entry name" value="HIPL1 PROTEIN"/>
    <property type="match status" value="1"/>
</dbReference>
<name>A0ABN2PTZ8_9ACTN</name>
<keyword evidence="5" id="KW-1185">Reference proteome</keyword>
<evidence type="ECO:0000313" key="4">
    <source>
        <dbReference type="EMBL" id="GAA1932733.1"/>
    </source>
</evidence>